<feature type="compositionally biased region" description="Low complexity" evidence="7">
    <location>
        <begin position="83"/>
        <end position="106"/>
    </location>
</feature>
<dbReference type="PANTHER" id="PTHR43731">
    <property type="entry name" value="RHOMBOID PROTEASE"/>
    <property type="match status" value="1"/>
</dbReference>
<evidence type="ECO:0000256" key="5">
    <source>
        <dbReference type="ARBA" id="ARBA00022989"/>
    </source>
</evidence>
<evidence type="ECO:0000256" key="3">
    <source>
        <dbReference type="ARBA" id="ARBA00022692"/>
    </source>
</evidence>
<evidence type="ECO:0000256" key="1">
    <source>
        <dbReference type="ARBA" id="ARBA00004141"/>
    </source>
</evidence>
<dbReference type="Gene3D" id="1.20.1540.10">
    <property type="entry name" value="Rhomboid-like"/>
    <property type="match status" value="1"/>
</dbReference>
<keyword evidence="3 8" id="KW-0812">Transmembrane</keyword>
<organism evidence="10 11">
    <name type="scientific">Collybiopsis luxurians FD-317 M1</name>
    <dbReference type="NCBI Taxonomy" id="944289"/>
    <lineage>
        <taxon>Eukaryota</taxon>
        <taxon>Fungi</taxon>
        <taxon>Dikarya</taxon>
        <taxon>Basidiomycota</taxon>
        <taxon>Agaricomycotina</taxon>
        <taxon>Agaricomycetes</taxon>
        <taxon>Agaricomycetidae</taxon>
        <taxon>Agaricales</taxon>
        <taxon>Marasmiineae</taxon>
        <taxon>Omphalotaceae</taxon>
        <taxon>Collybiopsis</taxon>
        <taxon>Collybiopsis luxurians</taxon>
    </lineage>
</organism>
<dbReference type="GO" id="GO:0004252">
    <property type="term" value="F:serine-type endopeptidase activity"/>
    <property type="evidence" value="ECO:0007669"/>
    <property type="project" value="InterPro"/>
</dbReference>
<evidence type="ECO:0000259" key="9">
    <source>
        <dbReference type="Pfam" id="PF01694"/>
    </source>
</evidence>
<sequence>MKPYHLDTSISFCHASFLHLAFNCLALEGFGSAASIYLRQLLEKQDPGQLESTSAYPFYDFLRFSREICFSRITHRQRSNQIPQAPAASSTTISTASSSKSSPGSLGASGAVYSCVTLVALAYPGSQISLIFPPMMPIDIQTGVMGLVALDMFGIYRGWRMCDHWAHLGGAAFGAMYYYCGPGIWSLTRGVV</sequence>
<protein>
    <recommendedName>
        <fullName evidence="9">Peptidase S54 rhomboid domain-containing protein</fullName>
    </recommendedName>
</protein>
<dbReference type="InterPro" id="IPR050925">
    <property type="entry name" value="Rhomboid_protease_S54"/>
</dbReference>
<dbReference type="PANTHER" id="PTHR43731:SF14">
    <property type="entry name" value="PRESENILIN-ASSOCIATED RHOMBOID-LIKE PROTEIN, MITOCHONDRIAL"/>
    <property type="match status" value="1"/>
</dbReference>
<evidence type="ECO:0000256" key="2">
    <source>
        <dbReference type="ARBA" id="ARBA00009045"/>
    </source>
</evidence>
<feature type="transmembrane region" description="Helical" evidence="8">
    <location>
        <begin position="168"/>
        <end position="187"/>
    </location>
</feature>
<dbReference type="InterPro" id="IPR035952">
    <property type="entry name" value="Rhomboid-like_sf"/>
</dbReference>
<feature type="transmembrane region" description="Helical" evidence="8">
    <location>
        <begin position="138"/>
        <end position="156"/>
    </location>
</feature>
<evidence type="ECO:0000256" key="8">
    <source>
        <dbReference type="SAM" id="Phobius"/>
    </source>
</evidence>
<proteinExistence type="inferred from homology"/>
<dbReference type="Pfam" id="PF01694">
    <property type="entry name" value="Rhomboid"/>
    <property type="match status" value="1"/>
</dbReference>
<dbReference type="InterPro" id="IPR022764">
    <property type="entry name" value="Peptidase_S54_rhomboid_dom"/>
</dbReference>
<dbReference type="SUPFAM" id="SSF144091">
    <property type="entry name" value="Rhomboid-like"/>
    <property type="match status" value="1"/>
</dbReference>
<dbReference type="AlphaFoldDB" id="A0A0D0CNX7"/>
<dbReference type="GO" id="GO:0016020">
    <property type="term" value="C:membrane"/>
    <property type="evidence" value="ECO:0007669"/>
    <property type="project" value="UniProtKB-SubCell"/>
</dbReference>
<keyword evidence="6 8" id="KW-0472">Membrane</keyword>
<dbReference type="HOGENOM" id="CLU_034022_3_2_1"/>
<evidence type="ECO:0000256" key="6">
    <source>
        <dbReference type="ARBA" id="ARBA00023136"/>
    </source>
</evidence>
<evidence type="ECO:0000313" key="10">
    <source>
        <dbReference type="EMBL" id="KIK60517.1"/>
    </source>
</evidence>
<evidence type="ECO:0000256" key="4">
    <source>
        <dbReference type="ARBA" id="ARBA00022801"/>
    </source>
</evidence>
<accession>A0A0D0CNX7</accession>
<evidence type="ECO:0000256" key="7">
    <source>
        <dbReference type="SAM" id="MobiDB-lite"/>
    </source>
</evidence>
<evidence type="ECO:0000313" key="11">
    <source>
        <dbReference type="Proteomes" id="UP000053593"/>
    </source>
</evidence>
<feature type="region of interest" description="Disordered" evidence="7">
    <location>
        <begin position="80"/>
        <end position="106"/>
    </location>
</feature>
<feature type="domain" description="Peptidase S54 rhomboid" evidence="9">
    <location>
        <begin position="98"/>
        <end position="179"/>
    </location>
</feature>
<keyword evidence="11" id="KW-1185">Reference proteome</keyword>
<dbReference type="OrthoDB" id="10260614at2759"/>
<dbReference type="GO" id="GO:0006465">
    <property type="term" value="P:signal peptide processing"/>
    <property type="evidence" value="ECO:0007669"/>
    <property type="project" value="TreeGrafter"/>
</dbReference>
<dbReference type="EMBL" id="KN834775">
    <property type="protein sequence ID" value="KIK60517.1"/>
    <property type="molecule type" value="Genomic_DNA"/>
</dbReference>
<comment type="subcellular location">
    <subcellularLocation>
        <location evidence="1">Membrane</location>
        <topology evidence="1">Multi-pass membrane protein</topology>
    </subcellularLocation>
</comment>
<keyword evidence="4" id="KW-0378">Hydrolase</keyword>
<dbReference type="Proteomes" id="UP000053593">
    <property type="component" value="Unassembled WGS sequence"/>
</dbReference>
<comment type="similarity">
    <text evidence="2">Belongs to the peptidase S54 family.</text>
</comment>
<name>A0A0D0CNX7_9AGAR</name>
<feature type="transmembrane region" description="Helical" evidence="8">
    <location>
        <begin position="20"/>
        <end position="38"/>
    </location>
</feature>
<gene>
    <name evidence="10" type="ORF">GYMLUDRAFT_261492</name>
</gene>
<reference evidence="10 11" key="1">
    <citation type="submission" date="2014-04" db="EMBL/GenBank/DDBJ databases">
        <title>Evolutionary Origins and Diversification of the Mycorrhizal Mutualists.</title>
        <authorList>
            <consortium name="DOE Joint Genome Institute"/>
            <consortium name="Mycorrhizal Genomics Consortium"/>
            <person name="Kohler A."/>
            <person name="Kuo A."/>
            <person name="Nagy L.G."/>
            <person name="Floudas D."/>
            <person name="Copeland A."/>
            <person name="Barry K.W."/>
            <person name="Cichocki N."/>
            <person name="Veneault-Fourrey C."/>
            <person name="LaButti K."/>
            <person name="Lindquist E.A."/>
            <person name="Lipzen A."/>
            <person name="Lundell T."/>
            <person name="Morin E."/>
            <person name="Murat C."/>
            <person name="Riley R."/>
            <person name="Ohm R."/>
            <person name="Sun H."/>
            <person name="Tunlid A."/>
            <person name="Henrissat B."/>
            <person name="Grigoriev I.V."/>
            <person name="Hibbett D.S."/>
            <person name="Martin F."/>
        </authorList>
    </citation>
    <scope>NUCLEOTIDE SEQUENCE [LARGE SCALE GENOMIC DNA]</scope>
    <source>
        <strain evidence="10 11">FD-317 M1</strain>
    </source>
</reference>
<keyword evidence="5 8" id="KW-1133">Transmembrane helix</keyword>